<dbReference type="Pfam" id="PF14392">
    <property type="entry name" value="zf-CCHC_4"/>
    <property type="match status" value="1"/>
</dbReference>
<dbReference type="PANTHER" id="PTHR31286">
    <property type="entry name" value="GLYCINE-RICH CELL WALL STRUCTURAL PROTEIN 1.8-LIKE"/>
    <property type="match status" value="1"/>
</dbReference>
<dbReference type="AlphaFoldDB" id="A0A978VZV4"/>
<feature type="region of interest" description="Disordered" evidence="1">
    <location>
        <begin position="413"/>
        <end position="432"/>
    </location>
</feature>
<feature type="domain" description="DUF4283" evidence="2">
    <location>
        <begin position="116"/>
        <end position="192"/>
    </location>
</feature>
<feature type="domain" description="Zinc knuckle CX2CX4HX4C" evidence="3">
    <location>
        <begin position="252"/>
        <end position="298"/>
    </location>
</feature>
<proteinExistence type="predicted"/>
<organism evidence="4 5">
    <name type="scientific">Ziziphus jujuba var. spinosa</name>
    <dbReference type="NCBI Taxonomy" id="714518"/>
    <lineage>
        <taxon>Eukaryota</taxon>
        <taxon>Viridiplantae</taxon>
        <taxon>Streptophyta</taxon>
        <taxon>Embryophyta</taxon>
        <taxon>Tracheophyta</taxon>
        <taxon>Spermatophyta</taxon>
        <taxon>Magnoliopsida</taxon>
        <taxon>eudicotyledons</taxon>
        <taxon>Gunneridae</taxon>
        <taxon>Pentapetalae</taxon>
        <taxon>rosids</taxon>
        <taxon>fabids</taxon>
        <taxon>Rosales</taxon>
        <taxon>Rhamnaceae</taxon>
        <taxon>Paliureae</taxon>
        <taxon>Ziziphus</taxon>
    </lineage>
</organism>
<dbReference type="Proteomes" id="UP000813462">
    <property type="component" value="Unassembled WGS sequence"/>
</dbReference>
<accession>A0A978VZV4</accession>
<feature type="compositionally biased region" description="Basic residues" evidence="1">
    <location>
        <begin position="492"/>
        <end position="506"/>
    </location>
</feature>
<feature type="compositionally biased region" description="Polar residues" evidence="1">
    <location>
        <begin position="460"/>
        <end position="471"/>
    </location>
</feature>
<dbReference type="EMBL" id="JAEACU010000001">
    <property type="protein sequence ID" value="KAH7545238.1"/>
    <property type="molecule type" value="Genomic_DNA"/>
</dbReference>
<dbReference type="InterPro" id="IPR040256">
    <property type="entry name" value="At4g02000-like"/>
</dbReference>
<sequence length="556" mass="62759">MDIRRDLNRPIADSRRGNCCFKLRFLHALSEAFIKGLDLQPGSLKGVISGDAEKVFVEMPDYGSVKPVHTQVVSQMNFSSRSDMEQSQPQLPCRNAPQLELVADEANAVRISQFRLVGKVFSDKLLRKNLVQSIIRRAWFTNDDVQVESLHPNIFLFCFKSIADRNRIWRKRPWSINGAHLALREWKPEQSFEDLDFNISTFWVQIHGLPLQFMTSSNASTIGGLFKNLIHCESTSRTNLVGLKYMRIQVDVDISKPLLTGFFHKLGNRGSWMHFSYERLAEFCYSCEKIGHSKQACTIVPNAASIQDGDQYGPWIRAEAEDNKVVQEAYGLRQVNFPSKDTYDSPLHDVHQADQDEEVHQPTRAINSVEQESDMREADESTRIWTSSKEDHVMLQGQQQDNHQHPIAIDHVGSSSVSRKQGSDYSDANAQPTYAGKAVTRFEFEKRGEPRLLNPEPFLQQGSTNSQSPSTIHRPISLLEPINEAGKSDRKPGKRKRGAPKAHKAQPKALNSKLIVDECCKDTDHSTGSGPVSSLKDSKIWQGSLSIAIAQKRKPP</sequence>
<evidence type="ECO:0008006" key="6">
    <source>
        <dbReference type="Google" id="ProtNLM"/>
    </source>
</evidence>
<evidence type="ECO:0000313" key="4">
    <source>
        <dbReference type="EMBL" id="KAH7545238.1"/>
    </source>
</evidence>
<reference evidence="4" key="1">
    <citation type="journal article" date="2021" name="Front. Plant Sci.">
        <title>Chromosome-Scale Genome Assembly for Chinese Sour Jujube and Insights Into Its Genome Evolution and Domestication Signature.</title>
        <authorList>
            <person name="Shen L.-Y."/>
            <person name="Luo H."/>
            <person name="Wang X.-L."/>
            <person name="Wang X.-M."/>
            <person name="Qiu X.-J."/>
            <person name="Liu H."/>
            <person name="Zhou S.-S."/>
            <person name="Jia K.-H."/>
            <person name="Nie S."/>
            <person name="Bao Y.-T."/>
            <person name="Zhang R.-G."/>
            <person name="Yun Q.-Z."/>
            <person name="Chai Y.-H."/>
            <person name="Lu J.-Y."/>
            <person name="Li Y."/>
            <person name="Zhao S.-W."/>
            <person name="Mao J.-F."/>
            <person name="Jia S.-G."/>
            <person name="Mao Y.-M."/>
        </authorList>
    </citation>
    <scope>NUCLEOTIDE SEQUENCE</scope>
    <source>
        <strain evidence="4">AT0</strain>
        <tissue evidence="4">Leaf</tissue>
    </source>
</reference>
<protein>
    <recommendedName>
        <fullName evidence="6">DUF4283 domain-containing protein</fullName>
    </recommendedName>
</protein>
<evidence type="ECO:0000256" key="1">
    <source>
        <dbReference type="SAM" id="MobiDB-lite"/>
    </source>
</evidence>
<name>A0A978VZV4_ZIZJJ</name>
<dbReference type="PANTHER" id="PTHR31286:SF178">
    <property type="entry name" value="DUF4283 DOMAIN-CONTAINING PROTEIN"/>
    <property type="match status" value="1"/>
</dbReference>
<dbReference type="Pfam" id="PF14111">
    <property type="entry name" value="DUF4283"/>
    <property type="match status" value="1"/>
</dbReference>
<evidence type="ECO:0000313" key="5">
    <source>
        <dbReference type="Proteomes" id="UP000813462"/>
    </source>
</evidence>
<feature type="region of interest" description="Disordered" evidence="1">
    <location>
        <begin position="451"/>
        <end position="513"/>
    </location>
</feature>
<gene>
    <name evidence="4" type="ORF">FEM48_Zijuj01G0072400</name>
</gene>
<dbReference type="InterPro" id="IPR025558">
    <property type="entry name" value="DUF4283"/>
</dbReference>
<comment type="caution">
    <text evidence="4">The sequence shown here is derived from an EMBL/GenBank/DDBJ whole genome shotgun (WGS) entry which is preliminary data.</text>
</comment>
<feature type="region of interest" description="Disordered" evidence="1">
    <location>
        <begin position="354"/>
        <end position="378"/>
    </location>
</feature>
<evidence type="ECO:0000259" key="3">
    <source>
        <dbReference type="Pfam" id="PF14392"/>
    </source>
</evidence>
<evidence type="ECO:0000259" key="2">
    <source>
        <dbReference type="Pfam" id="PF14111"/>
    </source>
</evidence>
<dbReference type="InterPro" id="IPR025836">
    <property type="entry name" value="Zn_knuckle_CX2CX4HX4C"/>
</dbReference>